<keyword evidence="12 14" id="KW-0012">Acyltransferase</keyword>
<dbReference type="InterPro" id="IPR016181">
    <property type="entry name" value="Acyl_CoA_acyltransferase"/>
</dbReference>
<dbReference type="PRINTS" id="PR00149">
    <property type="entry name" value="FUMRATELYASE"/>
</dbReference>
<dbReference type="PROSITE" id="PS00163">
    <property type="entry name" value="FUMARATE_LYASES"/>
    <property type="match status" value="1"/>
</dbReference>
<evidence type="ECO:0000256" key="4">
    <source>
        <dbReference type="ARBA" id="ARBA00005552"/>
    </source>
</evidence>
<evidence type="ECO:0000256" key="14">
    <source>
        <dbReference type="PIRNR" id="PIRNR036456"/>
    </source>
</evidence>
<keyword evidence="11" id="KW-0511">Multifunctional enzyme</keyword>
<dbReference type="OrthoDB" id="9769623at2"/>
<evidence type="ECO:0000256" key="3">
    <source>
        <dbReference type="ARBA" id="ARBA00004941"/>
    </source>
</evidence>
<keyword evidence="6 13" id="KW-0963">Cytoplasm</keyword>
<comment type="pathway">
    <text evidence="3 13 14">Amino-acid biosynthesis; L-arginine biosynthesis; L-arginine from L-ornithine and carbamoyl phosphate: step 3/3.</text>
</comment>
<dbReference type="FunFam" id="1.20.200.10:FF:000006">
    <property type="entry name" value="Argininosuccinate lyase"/>
    <property type="match status" value="1"/>
</dbReference>
<feature type="domain" description="N-acetyltransferase" evidence="15">
    <location>
        <begin position="467"/>
        <end position="601"/>
    </location>
</feature>
<dbReference type="InterPro" id="IPR000182">
    <property type="entry name" value="GNAT_dom"/>
</dbReference>
<evidence type="ECO:0000256" key="5">
    <source>
        <dbReference type="ARBA" id="ARBA00012338"/>
    </source>
</evidence>
<comment type="similarity">
    <text evidence="4 14">In the N-terminal section; belongs to the lyase 1 family. Argininosuccinate lyase subfamily.</text>
</comment>
<dbReference type="Gene3D" id="1.20.200.10">
    <property type="entry name" value="Fumarase/aspartase (Central domain)"/>
    <property type="match status" value="1"/>
</dbReference>
<dbReference type="PIRSF" id="PIRSF036456">
    <property type="entry name" value="ASAL_AGS"/>
    <property type="match status" value="1"/>
</dbReference>
<evidence type="ECO:0000256" key="9">
    <source>
        <dbReference type="ARBA" id="ARBA00022679"/>
    </source>
</evidence>
<dbReference type="Pfam" id="PF00206">
    <property type="entry name" value="Lyase_1"/>
    <property type="match status" value="1"/>
</dbReference>
<name>A0A4R6UI54_9GAMM</name>
<dbReference type="CDD" id="cd01359">
    <property type="entry name" value="Argininosuccinate_lyase"/>
    <property type="match status" value="1"/>
</dbReference>
<evidence type="ECO:0000313" key="16">
    <source>
        <dbReference type="EMBL" id="TDQ45049.1"/>
    </source>
</evidence>
<comment type="catalytic activity">
    <reaction evidence="1 13">
        <text>2-(N(omega)-L-arginino)succinate = fumarate + L-arginine</text>
        <dbReference type="Rhea" id="RHEA:24020"/>
        <dbReference type="ChEBI" id="CHEBI:29806"/>
        <dbReference type="ChEBI" id="CHEBI:32682"/>
        <dbReference type="ChEBI" id="CHEBI:57472"/>
        <dbReference type="EC" id="4.3.2.1"/>
    </reaction>
</comment>
<evidence type="ECO:0000313" key="17">
    <source>
        <dbReference type="Proteomes" id="UP000295375"/>
    </source>
</evidence>
<evidence type="ECO:0000256" key="11">
    <source>
        <dbReference type="ARBA" id="ARBA00023268"/>
    </source>
</evidence>
<dbReference type="FunFam" id="1.10.40.30:FF:000001">
    <property type="entry name" value="Argininosuccinate lyase"/>
    <property type="match status" value="1"/>
</dbReference>
<dbReference type="PRINTS" id="PR00145">
    <property type="entry name" value="ARGSUCLYASE"/>
</dbReference>
<dbReference type="Proteomes" id="UP000295375">
    <property type="component" value="Unassembled WGS sequence"/>
</dbReference>
<dbReference type="EMBL" id="SNYM01000021">
    <property type="protein sequence ID" value="TDQ45049.1"/>
    <property type="molecule type" value="Genomic_DNA"/>
</dbReference>
<evidence type="ECO:0000256" key="8">
    <source>
        <dbReference type="ARBA" id="ARBA00022605"/>
    </source>
</evidence>
<dbReference type="HAMAP" id="MF_00006">
    <property type="entry name" value="Arg_succ_lyase"/>
    <property type="match status" value="1"/>
</dbReference>
<keyword evidence="17" id="KW-1185">Reference proteome</keyword>
<dbReference type="Pfam" id="PF14698">
    <property type="entry name" value="ASL_C2"/>
    <property type="match status" value="1"/>
</dbReference>
<accession>A0A4R6UI54</accession>
<comment type="caution">
    <text evidence="16">The sequence shown here is derived from an EMBL/GenBank/DDBJ whole genome shotgun (WGS) entry which is preliminary data.</text>
</comment>
<evidence type="ECO:0000259" key="15">
    <source>
        <dbReference type="PROSITE" id="PS51186"/>
    </source>
</evidence>
<keyword evidence="10 13" id="KW-0456">Lyase</keyword>
<dbReference type="Gene3D" id="1.10.275.10">
    <property type="entry name" value="Fumarase/aspartase (N-terminal domain)"/>
    <property type="match status" value="1"/>
</dbReference>
<dbReference type="RefSeq" id="WP_133592815.1">
    <property type="nucleotide sequence ID" value="NZ_CP037953.1"/>
</dbReference>
<keyword evidence="7 13" id="KW-0055">Arginine biosynthesis</keyword>
<gene>
    <name evidence="13" type="primary">argH</name>
    <name evidence="16" type="ORF">EV696_1218</name>
</gene>
<dbReference type="GO" id="GO:0004056">
    <property type="term" value="F:argininosuccinate lyase activity"/>
    <property type="evidence" value="ECO:0007669"/>
    <property type="project" value="UniProtKB-UniRule"/>
</dbReference>
<dbReference type="GO" id="GO:0042450">
    <property type="term" value="P:L-arginine biosynthetic process via ornithine"/>
    <property type="evidence" value="ECO:0007669"/>
    <property type="project" value="UniProtKB-UniRule"/>
</dbReference>
<evidence type="ECO:0000256" key="6">
    <source>
        <dbReference type="ARBA" id="ARBA00022490"/>
    </source>
</evidence>
<evidence type="ECO:0000256" key="1">
    <source>
        <dbReference type="ARBA" id="ARBA00000985"/>
    </source>
</evidence>
<organism evidence="16 17">
    <name type="scientific">Permianibacter aggregans</name>
    <dbReference type="NCBI Taxonomy" id="1510150"/>
    <lineage>
        <taxon>Bacteria</taxon>
        <taxon>Pseudomonadati</taxon>
        <taxon>Pseudomonadota</taxon>
        <taxon>Gammaproteobacteria</taxon>
        <taxon>Pseudomonadales</taxon>
        <taxon>Pseudomonadaceae</taxon>
        <taxon>Permianibacter</taxon>
    </lineage>
</organism>
<dbReference type="GO" id="GO:0005829">
    <property type="term" value="C:cytosol"/>
    <property type="evidence" value="ECO:0007669"/>
    <property type="project" value="TreeGrafter"/>
</dbReference>
<evidence type="ECO:0000256" key="12">
    <source>
        <dbReference type="ARBA" id="ARBA00023315"/>
    </source>
</evidence>
<reference evidence="16 17" key="1">
    <citation type="submission" date="2019-03" db="EMBL/GenBank/DDBJ databases">
        <title>Genomic Encyclopedia of Type Strains, Phase IV (KMG-IV): sequencing the most valuable type-strain genomes for metagenomic binning, comparative biology and taxonomic classification.</title>
        <authorList>
            <person name="Goeker M."/>
        </authorList>
    </citation>
    <scope>NUCLEOTIDE SEQUENCE [LARGE SCALE GENOMIC DNA]</scope>
    <source>
        <strain evidence="16 17">DSM 103792</strain>
    </source>
</reference>
<evidence type="ECO:0000256" key="13">
    <source>
        <dbReference type="HAMAP-Rule" id="MF_00006"/>
    </source>
</evidence>
<dbReference type="Gene3D" id="1.10.40.30">
    <property type="entry name" value="Fumarase/aspartase (C-terminal domain)"/>
    <property type="match status" value="1"/>
</dbReference>
<dbReference type="InterPro" id="IPR009049">
    <property type="entry name" value="Argininosuccinate_lyase"/>
</dbReference>
<dbReference type="InterPro" id="IPR024083">
    <property type="entry name" value="Fumarase/histidase_N"/>
</dbReference>
<proteinExistence type="inferred from homology"/>
<dbReference type="NCBIfam" id="TIGR00838">
    <property type="entry name" value="argH"/>
    <property type="match status" value="1"/>
</dbReference>
<dbReference type="Pfam" id="PF00583">
    <property type="entry name" value="Acetyltransf_1"/>
    <property type="match status" value="1"/>
</dbReference>
<dbReference type="NCBIfam" id="NF008964">
    <property type="entry name" value="PRK12308.1"/>
    <property type="match status" value="1"/>
</dbReference>
<dbReference type="InterPro" id="IPR011244">
    <property type="entry name" value="ASAL_AGS_AcTrfase"/>
</dbReference>
<dbReference type="InterPro" id="IPR022761">
    <property type="entry name" value="Fumarate_lyase_N"/>
</dbReference>
<dbReference type="UniPathway" id="UPA00068">
    <property type="reaction ID" value="UER00114"/>
</dbReference>
<dbReference type="SUPFAM" id="SSF55729">
    <property type="entry name" value="Acyl-CoA N-acyltransferases (Nat)"/>
    <property type="match status" value="1"/>
</dbReference>
<keyword evidence="8 13" id="KW-0028">Amino-acid biosynthesis</keyword>
<dbReference type="PANTHER" id="PTHR43814">
    <property type="entry name" value="ARGININOSUCCINATE LYASE"/>
    <property type="match status" value="1"/>
</dbReference>
<dbReference type="EC" id="4.3.2.1" evidence="5 13"/>
<dbReference type="SUPFAM" id="SSF48557">
    <property type="entry name" value="L-aspartase-like"/>
    <property type="match status" value="1"/>
</dbReference>
<protein>
    <recommendedName>
        <fullName evidence="5 13">Argininosuccinate lyase</fullName>
        <shortName evidence="13">ASAL</shortName>
        <ecNumber evidence="5 13">4.3.2.1</ecNumber>
    </recommendedName>
    <alternativeName>
        <fullName evidence="13">Arginosuccinase</fullName>
    </alternativeName>
</protein>
<dbReference type="Gene3D" id="3.40.630.30">
    <property type="match status" value="1"/>
</dbReference>
<evidence type="ECO:0000256" key="10">
    <source>
        <dbReference type="ARBA" id="ARBA00023239"/>
    </source>
</evidence>
<dbReference type="GO" id="GO:0016747">
    <property type="term" value="F:acyltransferase activity, transferring groups other than amino-acyl groups"/>
    <property type="evidence" value="ECO:0007669"/>
    <property type="project" value="InterPro"/>
</dbReference>
<dbReference type="PANTHER" id="PTHR43814:SF1">
    <property type="entry name" value="ARGININOSUCCINATE LYASE"/>
    <property type="match status" value="1"/>
</dbReference>
<dbReference type="InterPro" id="IPR000362">
    <property type="entry name" value="Fumarate_lyase_fam"/>
</dbReference>
<dbReference type="InterPro" id="IPR008948">
    <property type="entry name" value="L-Aspartase-like"/>
</dbReference>
<dbReference type="NCBIfam" id="NF005840">
    <property type="entry name" value="PRK07757.1"/>
    <property type="match status" value="1"/>
</dbReference>
<dbReference type="PROSITE" id="PS51186">
    <property type="entry name" value="GNAT"/>
    <property type="match status" value="1"/>
</dbReference>
<keyword evidence="9 14" id="KW-0808">Transferase</keyword>
<evidence type="ECO:0000256" key="7">
    <source>
        <dbReference type="ARBA" id="ARBA00022571"/>
    </source>
</evidence>
<comment type="subcellular location">
    <subcellularLocation>
        <location evidence="2 13 14">Cytoplasm</location>
    </subcellularLocation>
</comment>
<dbReference type="InterPro" id="IPR020557">
    <property type="entry name" value="Fumarate_lyase_CS"/>
</dbReference>
<evidence type="ECO:0000256" key="2">
    <source>
        <dbReference type="ARBA" id="ARBA00004496"/>
    </source>
</evidence>
<dbReference type="CDD" id="cd04301">
    <property type="entry name" value="NAT_SF"/>
    <property type="match status" value="1"/>
</dbReference>
<dbReference type="InterPro" id="IPR029419">
    <property type="entry name" value="Arg_succ_lyase_C"/>
</dbReference>
<dbReference type="AlphaFoldDB" id="A0A4R6UI54"/>
<sequence>MSTLWGGRFEQVTDNELFRQFNDSLPFDYRLAEQDVQTSVAWASALHRAGVLTQEEMSRLHGALRQLLRIIHDNPAEILGSGEEDIHSWVESELVKRVGDLGKKLHTGRSRNDQVATDLRLWVETACVQLLAESRSVQRALLQLADDHVDTVFPGYTHLQRAQPLRFAHWCLAYVEMLERDVTRIESVIAHSDQCPLGSGALAGTAYAIDRHKLAKTLGFKEPTRNSLDAVSDRDYVLELLSALSIQMMHLSRMAEDLIFYASGEAGFVQLSDEVTTGSSLMPQKKNPDALELIRGKTGRVYGSMISLFTTLKALPLAYNKDMQEDKEALFAAVESASLCLRMTEKSVLAISVDKERAKVAAQRGYSNATELADYLVGKQVPFREAHHIAGRAVLFAADKKKALEELSLEELQQFHPMIGSDIYPMLALDSCLEKRDVFGGVSRRRVVEALSQAKMRVNGLSLSEQLEVRDATVHDVPEIIALVNHWAKEGENLPRSRADLISHLQDFVVAKKDGKVVGCAALFIYNEDIAEIRSLGIWPQYQGLGQGRAMVAYLCERAKQLGLKRVLSLTRVPDFFAKLGFVRDQRDNLPDKVLKDCQFCPKLQACDEHALIFYPEAVNS</sequence>
<comment type="similarity">
    <text evidence="13">Belongs to the lyase 1 family. Argininosuccinate lyase subfamily.</text>
</comment>